<reference evidence="4" key="1">
    <citation type="journal article" date="2014" name="Front. Microbiol.">
        <title>High frequency of phylogenetically diverse reductive dehalogenase-homologous genes in deep subseafloor sedimentary metagenomes.</title>
        <authorList>
            <person name="Kawai M."/>
            <person name="Futagami T."/>
            <person name="Toyoda A."/>
            <person name="Takaki Y."/>
            <person name="Nishi S."/>
            <person name="Hori S."/>
            <person name="Arai W."/>
            <person name="Tsubouchi T."/>
            <person name="Morono Y."/>
            <person name="Uchiyama I."/>
            <person name="Ito T."/>
            <person name="Fujiyama A."/>
            <person name="Inagaki F."/>
            <person name="Takami H."/>
        </authorList>
    </citation>
    <scope>NUCLEOTIDE SEQUENCE</scope>
    <source>
        <strain evidence="4">Expedition CK06-06</strain>
    </source>
</reference>
<dbReference type="Gene3D" id="3.40.50.920">
    <property type="match status" value="1"/>
</dbReference>
<dbReference type="InterPro" id="IPR009014">
    <property type="entry name" value="Transketo_C/PFOR_II"/>
</dbReference>
<dbReference type="SUPFAM" id="SSF52518">
    <property type="entry name" value="Thiamin diphosphate-binding fold (THDP-binding)"/>
    <property type="match status" value="1"/>
</dbReference>
<dbReference type="AlphaFoldDB" id="X1K098"/>
<dbReference type="PANTHER" id="PTHR43088:SF1">
    <property type="entry name" value="SUBUNIT OF PYRUVATE:FLAVODOXIN OXIDOREDUCTASE"/>
    <property type="match status" value="1"/>
</dbReference>
<dbReference type="Pfam" id="PF17147">
    <property type="entry name" value="PFOR_II"/>
    <property type="match status" value="1"/>
</dbReference>
<dbReference type="Gene3D" id="3.40.50.970">
    <property type="match status" value="1"/>
</dbReference>
<keyword evidence="1" id="KW-0560">Oxidoreductase</keyword>
<dbReference type="NCBIfam" id="NF006412">
    <property type="entry name" value="PRK08659.1"/>
    <property type="match status" value="1"/>
</dbReference>
<evidence type="ECO:0000256" key="1">
    <source>
        <dbReference type="ARBA" id="ARBA00023002"/>
    </source>
</evidence>
<dbReference type="Pfam" id="PF01855">
    <property type="entry name" value="POR_N"/>
    <property type="match status" value="1"/>
</dbReference>
<dbReference type="InterPro" id="IPR002880">
    <property type="entry name" value="Pyrv_Fd/Flavodoxin_OxRdtase_N"/>
</dbReference>
<feature type="non-terminal residue" evidence="4">
    <location>
        <position position="1"/>
    </location>
</feature>
<organism evidence="4">
    <name type="scientific">marine sediment metagenome</name>
    <dbReference type="NCBI Taxonomy" id="412755"/>
    <lineage>
        <taxon>unclassified sequences</taxon>
        <taxon>metagenomes</taxon>
        <taxon>ecological metagenomes</taxon>
    </lineage>
</organism>
<dbReference type="CDD" id="cd07034">
    <property type="entry name" value="TPP_PYR_PFOR_IOR-alpha_like"/>
    <property type="match status" value="1"/>
</dbReference>
<dbReference type="InterPro" id="IPR052368">
    <property type="entry name" value="2-oxoacid_oxidoreductase"/>
</dbReference>
<dbReference type="GO" id="GO:0016491">
    <property type="term" value="F:oxidoreductase activity"/>
    <property type="evidence" value="ECO:0007669"/>
    <property type="project" value="UniProtKB-KW"/>
</dbReference>
<comment type="caution">
    <text evidence="4">The sequence shown here is derived from an EMBL/GenBank/DDBJ whole genome shotgun (WGS) entry which is preliminary data.</text>
</comment>
<evidence type="ECO:0000259" key="3">
    <source>
        <dbReference type="Pfam" id="PF17147"/>
    </source>
</evidence>
<dbReference type="FunFam" id="3.40.50.970:FF:000022">
    <property type="entry name" value="2-oxoglutarate ferredoxin oxidoreductase alpha subunit"/>
    <property type="match status" value="1"/>
</dbReference>
<sequence>FFAGYPITPASEIAHHMSRRMFEEEGTFIQTEDEIAAIANIIGASWGGVKSMTATSGPGISLMLENIGLAVVTETPCVIVNVQRGGPSTGSPTIAFQGDMLQPKFGSHGEYQIIALVPSSPQEMFDFTITAFNKAEKYRVPVFILADALVGHMRERVDFPFEDEIVLDERKKLETYQGIHQKIFLDENVAPMPIFGKGLKANITGSTHKEDGFRNVSDPKIMDTAIRKLSNKILRHKEDIIAVEEKYLEDAEVAIFSYGLVYRAVLETVNTARSEGLKVGSFRPITIWPFPQEQVEELSKKVKTIIVCENNLGQIYPFVKAAANGNAKVIFLPPKILGALYKQEEILNNRLSENSLFKN</sequence>
<dbReference type="PANTHER" id="PTHR43088">
    <property type="entry name" value="SUBUNIT OF PYRUVATE:FLAVODOXIN OXIDOREDUCTASE-RELATED"/>
    <property type="match status" value="1"/>
</dbReference>
<evidence type="ECO:0000313" key="4">
    <source>
        <dbReference type="EMBL" id="GAH99917.1"/>
    </source>
</evidence>
<evidence type="ECO:0008006" key="5">
    <source>
        <dbReference type="Google" id="ProtNLM"/>
    </source>
</evidence>
<dbReference type="InterPro" id="IPR029061">
    <property type="entry name" value="THDP-binding"/>
</dbReference>
<dbReference type="SUPFAM" id="SSF52922">
    <property type="entry name" value="TK C-terminal domain-like"/>
    <property type="match status" value="1"/>
</dbReference>
<gene>
    <name evidence="4" type="ORF">S06H3_02035</name>
</gene>
<protein>
    <recommendedName>
        <fullName evidence="5">Pyruvate flavodoxin/ferredoxin oxidoreductase pyrimidine binding domain-containing protein</fullName>
    </recommendedName>
</protein>
<name>X1K098_9ZZZZ</name>
<dbReference type="InterPro" id="IPR033412">
    <property type="entry name" value="PFOR_II"/>
</dbReference>
<evidence type="ECO:0000259" key="2">
    <source>
        <dbReference type="Pfam" id="PF01855"/>
    </source>
</evidence>
<dbReference type="EMBL" id="BARV01000560">
    <property type="protein sequence ID" value="GAH99917.1"/>
    <property type="molecule type" value="Genomic_DNA"/>
</dbReference>
<feature type="domain" description="Pyruvate flavodoxin/ferredoxin oxidoreductase pyrimidine binding" evidence="2">
    <location>
        <begin position="1"/>
        <end position="222"/>
    </location>
</feature>
<feature type="domain" description="Pyruvate:ferredoxin oxidoreductase core" evidence="3">
    <location>
        <begin position="251"/>
        <end position="338"/>
    </location>
</feature>
<accession>X1K098</accession>
<proteinExistence type="predicted"/>